<name>A0A7Y0DXD9_9PROT</name>
<organism evidence="1 2">
    <name type="scientific">Pacificispira spongiicola</name>
    <dbReference type="NCBI Taxonomy" id="2729598"/>
    <lineage>
        <taxon>Bacteria</taxon>
        <taxon>Pseudomonadati</taxon>
        <taxon>Pseudomonadota</taxon>
        <taxon>Alphaproteobacteria</taxon>
        <taxon>Rhodospirillales</taxon>
        <taxon>Rhodospirillaceae</taxon>
        <taxon>Pacificispira</taxon>
    </lineage>
</organism>
<protein>
    <submittedName>
        <fullName evidence="1">DUF3833 domain-containing protein</fullName>
    </submittedName>
</protein>
<comment type="caution">
    <text evidence="1">The sequence shown here is derived from an EMBL/GenBank/DDBJ whole genome shotgun (WGS) entry which is preliminary data.</text>
</comment>
<keyword evidence="2" id="KW-1185">Reference proteome</keyword>
<reference evidence="1 2" key="1">
    <citation type="submission" date="2020-04" db="EMBL/GenBank/DDBJ databases">
        <title>Rhodospirillaceae bacterium KN72 isolated from deep sea.</title>
        <authorList>
            <person name="Zhang D.-C."/>
        </authorList>
    </citation>
    <scope>NUCLEOTIDE SEQUENCE [LARGE SCALE GENOMIC DNA]</scope>
    <source>
        <strain evidence="1 2">KN72</strain>
    </source>
</reference>
<sequence>MWQRLFALFVTVLAVNGCSTMKPTDFENTTPKLAIEDYFNGRVEAYGLFEDRFGTLRRQFTVTIDGTWDGDVLVLDERFTYSDGEKDRRVWTIRKKGPHLYEGSADDIIGTAIGESYGNALNWRYTMDLKVGDGSLRVRFDDWMFLLTQDVMMNRATVSKFGIEIGTVTLAFVKRSNALDSAVNDDERQPSGVSAITASR</sequence>
<evidence type="ECO:0000313" key="1">
    <source>
        <dbReference type="EMBL" id="NMM43362.1"/>
    </source>
</evidence>
<evidence type="ECO:0000313" key="2">
    <source>
        <dbReference type="Proteomes" id="UP000539372"/>
    </source>
</evidence>
<dbReference type="Proteomes" id="UP000539372">
    <property type="component" value="Unassembled WGS sequence"/>
</dbReference>
<dbReference type="RefSeq" id="WP_169623645.1">
    <property type="nucleotide sequence ID" value="NZ_JABBNT010000001.1"/>
</dbReference>
<dbReference type="InterPro" id="IPR024409">
    <property type="entry name" value="DUF3833"/>
</dbReference>
<dbReference type="EMBL" id="JABBNT010000001">
    <property type="protein sequence ID" value="NMM43362.1"/>
    <property type="molecule type" value="Genomic_DNA"/>
</dbReference>
<dbReference type="AlphaFoldDB" id="A0A7Y0DXD9"/>
<accession>A0A7Y0DXD9</accession>
<proteinExistence type="predicted"/>
<dbReference type="Pfam" id="PF12915">
    <property type="entry name" value="DUF3833"/>
    <property type="match status" value="1"/>
</dbReference>
<gene>
    <name evidence="1" type="ORF">HH303_02650</name>
</gene>